<keyword evidence="1" id="KW-1133">Transmembrane helix</keyword>
<evidence type="ECO:0000313" key="3">
    <source>
        <dbReference type="Proteomes" id="UP000244855"/>
    </source>
</evidence>
<feature type="transmembrane region" description="Helical" evidence="1">
    <location>
        <begin position="44"/>
        <end position="63"/>
    </location>
</feature>
<reference evidence="2 3" key="1">
    <citation type="journal article" date="2018" name="Sci. Rep.">
        <title>Comparative genomics provides insights into the lifestyle and reveals functional heterogeneity of dark septate endophytic fungi.</title>
        <authorList>
            <person name="Knapp D.G."/>
            <person name="Nemeth J.B."/>
            <person name="Barry K."/>
            <person name="Hainaut M."/>
            <person name="Henrissat B."/>
            <person name="Johnson J."/>
            <person name="Kuo A."/>
            <person name="Lim J.H.P."/>
            <person name="Lipzen A."/>
            <person name="Nolan M."/>
            <person name="Ohm R.A."/>
            <person name="Tamas L."/>
            <person name="Grigoriev I.V."/>
            <person name="Spatafora J.W."/>
            <person name="Nagy L.G."/>
            <person name="Kovacs G.M."/>
        </authorList>
    </citation>
    <scope>NUCLEOTIDE SEQUENCE [LARGE SCALE GENOMIC DNA]</scope>
    <source>
        <strain evidence="2 3">DSE2036</strain>
    </source>
</reference>
<keyword evidence="3" id="KW-1185">Reference proteome</keyword>
<accession>A0A2V1E1P6</accession>
<protein>
    <submittedName>
        <fullName evidence="2">Uncharacterized protein</fullName>
    </submittedName>
</protein>
<keyword evidence="1" id="KW-0812">Transmembrane</keyword>
<name>A0A2V1E1P6_9PLEO</name>
<dbReference type="EMBL" id="KZ805322">
    <property type="protein sequence ID" value="PVI04341.1"/>
    <property type="molecule type" value="Genomic_DNA"/>
</dbReference>
<feature type="transmembrane region" description="Helical" evidence="1">
    <location>
        <begin position="17"/>
        <end position="37"/>
    </location>
</feature>
<dbReference type="Proteomes" id="UP000244855">
    <property type="component" value="Unassembled WGS sequence"/>
</dbReference>
<evidence type="ECO:0000256" key="1">
    <source>
        <dbReference type="SAM" id="Phobius"/>
    </source>
</evidence>
<proteinExistence type="predicted"/>
<organism evidence="2 3">
    <name type="scientific">Periconia macrospinosa</name>
    <dbReference type="NCBI Taxonomy" id="97972"/>
    <lineage>
        <taxon>Eukaryota</taxon>
        <taxon>Fungi</taxon>
        <taxon>Dikarya</taxon>
        <taxon>Ascomycota</taxon>
        <taxon>Pezizomycotina</taxon>
        <taxon>Dothideomycetes</taxon>
        <taxon>Pleosporomycetidae</taxon>
        <taxon>Pleosporales</taxon>
        <taxon>Massarineae</taxon>
        <taxon>Periconiaceae</taxon>
        <taxon>Periconia</taxon>
    </lineage>
</organism>
<gene>
    <name evidence="2" type="ORF">DM02DRAFT_611598</name>
</gene>
<sequence>MQKSENTRAELSGENPLPLGMCMSLLTVFGICLGVVAERSTTSVLISCALHFYCSTLFLFHFSDTIRSLWFPLSYEEEMGWKRWSCRPFAP</sequence>
<dbReference type="AlphaFoldDB" id="A0A2V1E1P6"/>
<evidence type="ECO:0000313" key="2">
    <source>
        <dbReference type="EMBL" id="PVI04341.1"/>
    </source>
</evidence>
<keyword evidence="1" id="KW-0472">Membrane</keyword>